<proteinExistence type="predicted"/>
<evidence type="ECO:0000313" key="2">
    <source>
        <dbReference type="EMBL" id="TNN87650.1"/>
    </source>
</evidence>
<dbReference type="AlphaFoldDB" id="A0A4Z2JBY1"/>
<comment type="caution">
    <text evidence="2">The sequence shown here is derived from an EMBL/GenBank/DDBJ whole genome shotgun (WGS) entry which is preliminary data.</text>
</comment>
<organism evidence="2 3">
    <name type="scientific">Liparis tanakae</name>
    <name type="common">Tanaka's snailfish</name>
    <dbReference type="NCBI Taxonomy" id="230148"/>
    <lineage>
        <taxon>Eukaryota</taxon>
        <taxon>Metazoa</taxon>
        <taxon>Chordata</taxon>
        <taxon>Craniata</taxon>
        <taxon>Vertebrata</taxon>
        <taxon>Euteleostomi</taxon>
        <taxon>Actinopterygii</taxon>
        <taxon>Neopterygii</taxon>
        <taxon>Teleostei</taxon>
        <taxon>Neoteleostei</taxon>
        <taxon>Acanthomorphata</taxon>
        <taxon>Eupercaria</taxon>
        <taxon>Perciformes</taxon>
        <taxon>Cottioidei</taxon>
        <taxon>Cottales</taxon>
        <taxon>Liparidae</taxon>
        <taxon>Liparis</taxon>
    </lineage>
</organism>
<name>A0A4Z2JBY1_9TELE</name>
<sequence>MEKRAHNVAAKRLSSRVACRVSVKNRSGLDTACLLKCFEGASPGHLEVFDLPGAARPGTPRQSQPASVKIRHDSRLPPGEQETPLAALSTNVLCNVSCFKYCKHDMIRLLCYDNTGQAERSRRFHWLWTKLTWDLTLPV</sequence>
<feature type="region of interest" description="Disordered" evidence="1">
    <location>
        <begin position="52"/>
        <end position="82"/>
    </location>
</feature>
<keyword evidence="3" id="KW-1185">Reference proteome</keyword>
<evidence type="ECO:0000256" key="1">
    <source>
        <dbReference type="SAM" id="MobiDB-lite"/>
    </source>
</evidence>
<protein>
    <submittedName>
        <fullName evidence="2">Uncharacterized protein</fullName>
    </submittedName>
</protein>
<reference evidence="2 3" key="1">
    <citation type="submission" date="2019-03" db="EMBL/GenBank/DDBJ databases">
        <title>First draft genome of Liparis tanakae, snailfish: a comprehensive survey of snailfish specific genes.</title>
        <authorList>
            <person name="Kim W."/>
            <person name="Song I."/>
            <person name="Jeong J.-H."/>
            <person name="Kim D."/>
            <person name="Kim S."/>
            <person name="Ryu S."/>
            <person name="Song J.Y."/>
            <person name="Lee S.K."/>
        </authorList>
    </citation>
    <scope>NUCLEOTIDE SEQUENCE [LARGE SCALE GENOMIC DNA]</scope>
    <source>
        <tissue evidence="2">Muscle</tissue>
    </source>
</reference>
<evidence type="ECO:0000313" key="3">
    <source>
        <dbReference type="Proteomes" id="UP000314294"/>
    </source>
</evidence>
<gene>
    <name evidence="2" type="ORF">EYF80_001997</name>
</gene>
<dbReference type="Proteomes" id="UP000314294">
    <property type="component" value="Unassembled WGS sequence"/>
</dbReference>
<accession>A0A4Z2JBY1</accession>
<dbReference type="EMBL" id="SRLO01000009">
    <property type="protein sequence ID" value="TNN87650.1"/>
    <property type="molecule type" value="Genomic_DNA"/>
</dbReference>